<feature type="region of interest" description="Disordered" evidence="1">
    <location>
        <begin position="1"/>
        <end position="68"/>
    </location>
</feature>
<gene>
    <name evidence="2" type="ORF">E2C01_101963</name>
</gene>
<dbReference type="EMBL" id="VSRR010149767">
    <property type="protein sequence ID" value="MPD06171.1"/>
    <property type="molecule type" value="Genomic_DNA"/>
</dbReference>
<comment type="caution">
    <text evidence="2">The sequence shown here is derived from an EMBL/GenBank/DDBJ whole genome shotgun (WGS) entry which is preliminary data.</text>
</comment>
<dbReference type="AlphaFoldDB" id="A0A5B7KB66"/>
<evidence type="ECO:0000256" key="1">
    <source>
        <dbReference type="SAM" id="MobiDB-lite"/>
    </source>
</evidence>
<name>A0A5B7KB66_PORTR</name>
<evidence type="ECO:0000313" key="2">
    <source>
        <dbReference type="EMBL" id="MPD06171.1"/>
    </source>
</evidence>
<reference evidence="2 3" key="1">
    <citation type="submission" date="2019-05" db="EMBL/GenBank/DDBJ databases">
        <title>Another draft genome of Portunus trituberculatus and its Hox gene families provides insights of decapod evolution.</title>
        <authorList>
            <person name="Jeong J.-H."/>
            <person name="Song I."/>
            <person name="Kim S."/>
            <person name="Choi T."/>
            <person name="Kim D."/>
            <person name="Ryu S."/>
            <person name="Kim W."/>
        </authorList>
    </citation>
    <scope>NUCLEOTIDE SEQUENCE [LARGE SCALE GENOMIC DNA]</scope>
    <source>
        <tissue evidence="2">Muscle</tissue>
    </source>
</reference>
<proteinExistence type="predicted"/>
<feature type="compositionally biased region" description="Acidic residues" evidence="1">
    <location>
        <begin position="8"/>
        <end position="28"/>
    </location>
</feature>
<keyword evidence="3" id="KW-1185">Reference proteome</keyword>
<organism evidence="2 3">
    <name type="scientific">Portunus trituberculatus</name>
    <name type="common">Swimming crab</name>
    <name type="synonym">Neptunus trituberculatus</name>
    <dbReference type="NCBI Taxonomy" id="210409"/>
    <lineage>
        <taxon>Eukaryota</taxon>
        <taxon>Metazoa</taxon>
        <taxon>Ecdysozoa</taxon>
        <taxon>Arthropoda</taxon>
        <taxon>Crustacea</taxon>
        <taxon>Multicrustacea</taxon>
        <taxon>Malacostraca</taxon>
        <taxon>Eumalacostraca</taxon>
        <taxon>Eucarida</taxon>
        <taxon>Decapoda</taxon>
        <taxon>Pleocyemata</taxon>
        <taxon>Brachyura</taxon>
        <taxon>Eubrachyura</taxon>
        <taxon>Portunoidea</taxon>
        <taxon>Portunidae</taxon>
        <taxon>Portuninae</taxon>
        <taxon>Portunus</taxon>
    </lineage>
</organism>
<protein>
    <submittedName>
        <fullName evidence="2">Uncharacterized protein</fullName>
    </submittedName>
</protein>
<sequence length="68" mass="7956">MDLLTQTEGEEEEEGKEEEKEEEEEELTVMERVRKSRGNQKRRGESYLRTHTAKQGDVGKTGCQVREK</sequence>
<accession>A0A5B7KB66</accession>
<evidence type="ECO:0000313" key="3">
    <source>
        <dbReference type="Proteomes" id="UP000324222"/>
    </source>
</evidence>
<dbReference type="Proteomes" id="UP000324222">
    <property type="component" value="Unassembled WGS sequence"/>
</dbReference>